<accession>A0ACC1I351</accession>
<name>A0ACC1I351_9FUNG</name>
<gene>
    <name evidence="1" type="ORF">LPJ66_010963</name>
</gene>
<dbReference type="Proteomes" id="UP001150581">
    <property type="component" value="Unassembled WGS sequence"/>
</dbReference>
<keyword evidence="2" id="KW-1185">Reference proteome</keyword>
<proteinExistence type="predicted"/>
<protein>
    <submittedName>
        <fullName evidence="1">Uncharacterized protein</fullName>
    </submittedName>
</protein>
<evidence type="ECO:0000313" key="2">
    <source>
        <dbReference type="Proteomes" id="UP001150581"/>
    </source>
</evidence>
<sequence>MMGIVDNPGAHAFSNCTTAEQTNALKQINALLEMPSICLSRIREPLALVGGYWNIDADIINKMSTGTPRIAEEGIADMCAVFNNIRHSPSLDAKIKRNIAIFVERAGAWIVNNRI</sequence>
<dbReference type="EMBL" id="JANBPG010003093">
    <property type="protein sequence ID" value="KAJ1883703.1"/>
    <property type="molecule type" value="Genomic_DNA"/>
</dbReference>
<organism evidence="1 2">
    <name type="scientific">Kickxella alabastrina</name>
    <dbReference type="NCBI Taxonomy" id="61397"/>
    <lineage>
        <taxon>Eukaryota</taxon>
        <taxon>Fungi</taxon>
        <taxon>Fungi incertae sedis</taxon>
        <taxon>Zoopagomycota</taxon>
        <taxon>Kickxellomycotina</taxon>
        <taxon>Kickxellomycetes</taxon>
        <taxon>Kickxellales</taxon>
        <taxon>Kickxellaceae</taxon>
        <taxon>Kickxella</taxon>
    </lineage>
</organism>
<evidence type="ECO:0000313" key="1">
    <source>
        <dbReference type="EMBL" id="KAJ1883703.1"/>
    </source>
</evidence>
<comment type="caution">
    <text evidence="1">The sequence shown here is derived from an EMBL/GenBank/DDBJ whole genome shotgun (WGS) entry which is preliminary data.</text>
</comment>
<reference evidence="1" key="1">
    <citation type="submission" date="2022-07" db="EMBL/GenBank/DDBJ databases">
        <title>Phylogenomic reconstructions and comparative analyses of Kickxellomycotina fungi.</title>
        <authorList>
            <person name="Reynolds N.K."/>
            <person name="Stajich J.E."/>
            <person name="Barry K."/>
            <person name="Grigoriev I.V."/>
            <person name="Crous P."/>
            <person name="Smith M.E."/>
        </authorList>
    </citation>
    <scope>NUCLEOTIDE SEQUENCE</scope>
    <source>
        <strain evidence="1">Benny 63K</strain>
    </source>
</reference>